<dbReference type="EMBL" id="MSFO01000010">
    <property type="protein sequence ID" value="PLB44009.1"/>
    <property type="molecule type" value="Genomic_DNA"/>
</dbReference>
<evidence type="ECO:0000256" key="1">
    <source>
        <dbReference type="SAM" id="MobiDB-lite"/>
    </source>
</evidence>
<gene>
    <name evidence="2" type="ORF">P170DRAFT_394179</name>
</gene>
<protein>
    <submittedName>
        <fullName evidence="2">Uncharacterized protein</fullName>
    </submittedName>
</protein>
<dbReference type="Proteomes" id="UP000234275">
    <property type="component" value="Unassembled WGS sequence"/>
</dbReference>
<reference evidence="2 3" key="1">
    <citation type="submission" date="2016-12" db="EMBL/GenBank/DDBJ databases">
        <title>The genomes of Aspergillus section Nigri reveals drivers in fungal speciation.</title>
        <authorList>
            <consortium name="DOE Joint Genome Institute"/>
            <person name="Vesth T.C."/>
            <person name="Nybo J."/>
            <person name="Theobald S."/>
            <person name="Brandl J."/>
            <person name="Frisvad J.C."/>
            <person name="Nielsen K.F."/>
            <person name="Lyhne E.K."/>
            <person name="Kogle M.E."/>
            <person name="Kuo A."/>
            <person name="Riley R."/>
            <person name="Clum A."/>
            <person name="Nolan M."/>
            <person name="Lipzen A."/>
            <person name="Salamov A."/>
            <person name="Henrissat B."/>
            <person name="Wiebenga A."/>
            <person name="De Vries R.P."/>
            <person name="Grigoriev I.V."/>
            <person name="Mortensen U.H."/>
            <person name="Andersen M.R."/>
            <person name="Baker S.E."/>
        </authorList>
    </citation>
    <scope>NUCLEOTIDE SEQUENCE [LARGE SCALE GENOMIC DNA]</scope>
    <source>
        <strain evidence="2 3">IBT 23096</strain>
    </source>
</reference>
<dbReference type="AlphaFoldDB" id="A0A2I2FTP9"/>
<dbReference type="Pfam" id="PF17242">
    <property type="entry name" value="DUF5315"/>
    <property type="match status" value="1"/>
</dbReference>
<dbReference type="GeneID" id="36553749"/>
<evidence type="ECO:0000313" key="2">
    <source>
        <dbReference type="EMBL" id="PLB44009.1"/>
    </source>
</evidence>
<feature type="region of interest" description="Disordered" evidence="1">
    <location>
        <begin position="134"/>
        <end position="187"/>
    </location>
</feature>
<evidence type="ECO:0000313" key="3">
    <source>
        <dbReference type="Proteomes" id="UP000234275"/>
    </source>
</evidence>
<feature type="compositionally biased region" description="Low complexity" evidence="1">
    <location>
        <begin position="35"/>
        <end position="47"/>
    </location>
</feature>
<comment type="caution">
    <text evidence="2">The sequence shown here is derived from an EMBL/GenBank/DDBJ whole genome shotgun (WGS) entry which is preliminary data.</text>
</comment>
<accession>A0A2I2FTP9</accession>
<dbReference type="OrthoDB" id="4158841at2759"/>
<organism evidence="2 3">
    <name type="scientific">Aspergillus steynii IBT 23096</name>
    <dbReference type="NCBI Taxonomy" id="1392250"/>
    <lineage>
        <taxon>Eukaryota</taxon>
        <taxon>Fungi</taxon>
        <taxon>Dikarya</taxon>
        <taxon>Ascomycota</taxon>
        <taxon>Pezizomycotina</taxon>
        <taxon>Eurotiomycetes</taxon>
        <taxon>Eurotiomycetidae</taxon>
        <taxon>Eurotiales</taxon>
        <taxon>Aspergillaceae</taxon>
        <taxon>Aspergillus</taxon>
        <taxon>Aspergillus subgen. Circumdati</taxon>
    </lineage>
</organism>
<sequence>MDAAPRMEHVRRVSTQRLPPPALFQGPPSHNASNLSLAPPVPAVSSPGTSQPPPLQRNRSSRQPGALEPPGSLSPFVSRRPSKGEADRSDAIWQEMQNALSEVELSAVTSEYVFGEKHSEALEDLRTKQLKLAQAWARSEADDEGAENKGKPPSGPKGSRNPATTGEPVVPDDASHRNLDEETEKDLILARERREANDRYFDRVNSGVLDVVAKLEEVAQAMRVVERESRDIWSDNETDSVTMSTQSTHSG</sequence>
<keyword evidence="3" id="KW-1185">Reference proteome</keyword>
<feature type="compositionally biased region" description="Basic and acidic residues" evidence="1">
    <location>
        <begin position="173"/>
        <end position="187"/>
    </location>
</feature>
<feature type="region of interest" description="Disordered" evidence="1">
    <location>
        <begin position="1"/>
        <end position="93"/>
    </location>
</feature>
<proteinExistence type="predicted"/>
<name>A0A2I2FTP9_9EURO</name>
<feature type="compositionally biased region" description="Basic and acidic residues" evidence="1">
    <location>
        <begin position="1"/>
        <end position="11"/>
    </location>
</feature>
<dbReference type="VEuPathDB" id="FungiDB:P170DRAFT_394179"/>
<dbReference type="RefSeq" id="XP_024699311.1">
    <property type="nucleotide sequence ID" value="XM_024846050.1"/>
</dbReference>